<keyword evidence="2 5" id="KW-0812">Transmembrane</keyword>
<evidence type="ECO:0000313" key="6">
    <source>
        <dbReference type="EMBL" id="MCC8361601.1"/>
    </source>
</evidence>
<keyword evidence="4 5" id="KW-0472">Membrane</keyword>
<dbReference type="Proteomes" id="UP001165293">
    <property type="component" value="Unassembled WGS sequence"/>
</dbReference>
<evidence type="ECO:0000256" key="3">
    <source>
        <dbReference type="ARBA" id="ARBA00022989"/>
    </source>
</evidence>
<protein>
    <submittedName>
        <fullName evidence="6">Isoprenylcysteine carboxylmethyltransferase family protein</fullName>
    </submittedName>
</protein>
<keyword evidence="3 5" id="KW-1133">Transmembrane helix</keyword>
<dbReference type="InterPro" id="IPR007318">
    <property type="entry name" value="Phopholipid_MeTrfase"/>
</dbReference>
<dbReference type="EMBL" id="JAJGAK010000001">
    <property type="protein sequence ID" value="MCC8361601.1"/>
    <property type="molecule type" value="Genomic_DNA"/>
</dbReference>
<comment type="subcellular location">
    <subcellularLocation>
        <location evidence="1">Endomembrane system</location>
        <topology evidence="1">Multi-pass membrane protein</topology>
    </subcellularLocation>
</comment>
<feature type="transmembrane region" description="Helical" evidence="5">
    <location>
        <begin position="36"/>
        <end position="55"/>
    </location>
</feature>
<dbReference type="Pfam" id="PF04191">
    <property type="entry name" value="PEMT"/>
    <property type="match status" value="1"/>
</dbReference>
<keyword evidence="7" id="KW-1185">Reference proteome</keyword>
<evidence type="ECO:0000256" key="5">
    <source>
        <dbReference type="SAM" id="Phobius"/>
    </source>
</evidence>
<proteinExistence type="predicted"/>
<dbReference type="PANTHER" id="PTHR43847">
    <property type="entry name" value="BLL3993 PROTEIN"/>
    <property type="match status" value="1"/>
</dbReference>
<dbReference type="Gene3D" id="1.20.120.1630">
    <property type="match status" value="1"/>
</dbReference>
<evidence type="ECO:0000256" key="2">
    <source>
        <dbReference type="ARBA" id="ARBA00022692"/>
    </source>
</evidence>
<dbReference type="PANTHER" id="PTHR43847:SF1">
    <property type="entry name" value="BLL3993 PROTEIN"/>
    <property type="match status" value="1"/>
</dbReference>
<name>A0ABS8JDB6_9GAMM</name>
<feature type="transmembrane region" description="Helical" evidence="5">
    <location>
        <begin position="12"/>
        <end position="30"/>
    </location>
</feature>
<accession>A0ABS8JDB6</accession>
<organism evidence="6 7">
    <name type="scientific">Noviluteimonas lactosilytica</name>
    <dbReference type="NCBI Taxonomy" id="2888523"/>
    <lineage>
        <taxon>Bacteria</taxon>
        <taxon>Pseudomonadati</taxon>
        <taxon>Pseudomonadota</taxon>
        <taxon>Gammaproteobacteria</taxon>
        <taxon>Lysobacterales</taxon>
        <taxon>Lysobacteraceae</taxon>
        <taxon>Noviluteimonas</taxon>
    </lineage>
</organism>
<evidence type="ECO:0000313" key="7">
    <source>
        <dbReference type="Proteomes" id="UP001165293"/>
    </source>
</evidence>
<reference evidence="6" key="1">
    <citation type="submission" date="2021-10" db="EMBL/GenBank/DDBJ databases">
        <authorList>
            <person name="Lyu M."/>
            <person name="Wang X."/>
            <person name="Meng X."/>
            <person name="Xu K."/>
        </authorList>
    </citation>
    <scope>NUCLEOTIDE SEQUENCE</scope>
    <source>
        <strain evidence="6">A6</strain>
    </source>
</reference>
<dbReference type="RefSeq" id="WP_230525255.1">
    <property type="nucleotide sequence ID" value="NZ_JAJGAK010000001.1"/>
</dbReference>
<comment type="caution">
    <text evidence="6">The sequence shown here is derived from an EMBL/GenBank/DDBJ whole genome shotgun (WGS) entry which is preliminary data.</text>
</comment>
<dbReference type="InterPro" id="IPR052527">
    <property type="entry name" value="Metal_cation-efflux_comp"/>
</dbReference>
<sequence>MLNKLETKVPPLVVLLACMAIAWMLGHGLPGRPIEPPFQGAIIVLLIAAGLYLNLAPKFAFDRAETTVNPLSPENASTLVTTGLYRWTRNPMYLGQAVLLTAWVVFVDRPGAWLAVPLFVAYITRLQILPEEYILHRRFPGLYVSFCERTRRWL</sequence>
<gene>
    <name evidence="6" type="ORF">LK996_00690</name>
</gene>
<evidence type="ECO:0000256" key="1">
    <source>
        <dbReference type="ARBA" id="ARBA00004127"/>
    </source>
</evidence>
<evidence type="ECO:0000256" key="4">
    <source>
        <dbReference type="ARBA" id="ARBA00023136"/>
    </source>
</evidence>